<gene>
    <name evidence="2" type="ORF">HMPREF1541_08252</name>
</gene>
<reference evidence="2 3" key="1">
    <citation type="submission" date="2013-03" db="EMBL/GenBank/DDBJ databases">
        <title>The Genome Sequence of Phialophora europaea CBS 101466.</title>
        <authorList>
            <consortium name="The Broad Institute Genomics Platform"/>
            <person name="Cuomo C."/>
            <person name="de Hoog S."/>
            <person name="Gorbushina A."/>
            <person name="Walker B."/>
            <person name="Young S.K."/>
            <person name="Zeng Q."/>
            <person name="Gargeya S."/>
            <person name="Fitzgerald M."/>
            <person name="Haas B."/>
            <person name="Abouelleil A."/>
            <person name="Allen A.W."/>
            <person name="Alvarado L."/>
            <person name="Arachchi H.M."/>
            <person name="Berlin A.M."/>
            <person name="Chapman S.B."/>
            <person name="Gainer-Dewar J."/>
            <person name="Goldberg J."/>
            <person name="Griggs A."/>
            <person name="Gujja S."/>
            <person name="Hansen M."/>
            <person name="Howarth C."/>
            <person name="Imamovic A."/>
            <person name="Ireland A."/>
            <person name="Larimer J."/>
            <person name="McCowan C."/>
            <person name="Murphy C."/>
            <person name="Pearson M."/>
            <person name="Poon T.W."/>
            <person name="Priest M."/>
            <person name="Roberts A."/>
            <person name="Saif S."/>
            <person name="Shea T."/>
            <person name="Sisk P."/>
            <person name="Sykes S."/>
            <person name="Wortman J."/>
            <person name="Nusbaum C."/>
            <person name="Birren B."/>
        </authorList>
    </citation>
    <scope>NUCLEOTIDE SEQUENCE [LARGE SCALE GENOMIC DNA]</scope>
    <source>
        <strain evidence="2 3">CBS 101466</strain>
    </source>
</reference>
<dbReference type="VEuPathDB" id="FungiDB:HMPREF1541_08252"/>
<accession>W2RL89</accession>
<dbReference type="GeneID" id="19975591"/>
<dbReference type="eggNOG" id="ENOG502TDQ3">
    <property type="taxonomic scope" value="Eukaryota"/>
</dbReference>
<organism evidence="2 3">
    <name type="scientific">Cyphellophora europaea (strain CBS 101466)</name>
    <name type="common">Phialophora europaea</name>
    <dbReference type="NCBI Taxonomy" id="1220924"/>
    <lineage>
        <taxon>Eukaryota</taxon>
        <taxon>Fungi</taxon>
        <taxon>Dikarya</taxon>
        <taxon>Ascomycota</taxon>
        <taxon>Pezizomycotina</taxon>
        <taxon>Eurotiomycetes</taxon>
        <taxon>Chaetothyriomycetidae</taxon>
        <taxon>Chaetothyriales</taxon>
        <taxon>Cyphellophoraceae</taxon>
        <taxon>Cyphellophora</taxon>
    </lineage>
</organism>
<dbReference type="HOGENOM" id="CLU_071328_0_0_1"/>
<proteinExistence type="predicted"/>
<evidence type="ECO:0000256" key="1">
    <source>
        <dbReference type="SAM" id="SignalP"/>
    </source>
</evidence>
<dbReference type="Pfam" id="PF13668">
    <property type="entry name" value="Ferritin_2"/>
    <property type="match status" value="1"/>
</dbReference>
<dbReference type="InParanoid" id="W2RL89"/>
<dbReference type="EMBL" id="KB822724">
    <property type="protein sequence ID" value="ETN37261.1"/>
    <property type="molecule type" value="Genomic_DNA"/>
</dbReference>
<dbReference type="AlphaFoldDB" id="W2RL89"/>
<keyword evidence="3" id="KW-1185">Reference proteome</keyword>
<sequence>MLSALAVLALVSVASSAPSPSLPEQYKNNGGGGVAQQAIQIPLSKEGVMEFQVASFLQNLEVSFFKQGAEHANGWDNKDTNGVRAADEINRIWAEEESYVETIAELLQYNKASPVEPCQYDFPVSDEKSFFALASIISNVGIGFLINLENRLAKTDPTIIPHISRIIPVKARHDSFFRMYAGEVPNPAAYETTLPLEWAYNLALDFIAPGSCKNPPSYFKDVKVHPDLRLDGRGEATSLTPNSPGALHFTVGQPSMMPQGWEDRRLWIGWANGDNMVQYTPITKEGDKLKADLPEGLFGIVFAALTDQKDVKTTLDLVAKTLAGPLPIPLGPGKYD</sequence>
<name>W2RL89_CYPE1</name>
<feature type="chain" id="PRO_5004823783" evidence="1">
    <location>
        <begin position="17"/>
        <end position="336"/>
    </location>
</feature>
<evidence type="ECO:0000313" key="3">
    <source>
        <dbReference type="Proteomes" id="UP000030752"/>
    </source>
</evidence>
<evidence type="ECO:0000313" key="2">
    <source>
        <dbReference type="EMBL" id="ETN37261.1"/>
    </source>
</evidence>
<feature type="signal peptide" evidence="1">
    <location>
        <begin position="1"/>
        <end position="16"/>
    </location>
</feature>
<dbReference type="OrthoDB" id="1001765at2759"/>
<protein>
    <submittedName>
        <fullName evidence="2">Uncharacterized protein</fullName>
    </submittedName>
</protein>
<dbReference type="RefSeq" id="XP_008720793.1">
    <property type="nucleotide sequence ID" value="XM_008722571.1"/>
</dbReference>
<keyword evidence="1" id="KW-0732">Signal</keyword>
<dbReference type="Proteomes" id="UP000030752">
    <property type="component" value="Unassembled WGS sequence"/>
</dbReference>